<dbReference type="AlphaFoldDB" id="C7LT28"/>
<evidence type="ECO:0000313" key="2">
    <source>
        <dbReference type="Proteomes" id="UP000002216"/>
    </source>
</evidence>
<dbReference type="OrthoDB" id="5471127at2"/>
<gene>
    <name evidence="1" type="ordered locus">Dbac_0124</name>
</gene>
<evidence type="ECO:0008006" key="3">
    <source>
        <dbReference type="Google" id="ProtNLM"/>
    </source>
</evidence>
<evidence type="ECO:0000313" key="1">
    <source>
        <dbReference type="EMBL" id="ACU88252.1"/>
    </source>
</evidence>
<dbReference type="Pfam" id="PF13578">
    <property type="entry name" value="Methyltransf_24"/>
    <property type="match status" value="1"/>
</dbReference>
<organism evidence="1 2">
    <name type="scientific">Desulfomicrobium baculatum (strain DSM 4028 / VKM B-1378 / X)</name>
    <name type="common">Desulfovibrio baculatus</name>
    <dbReference type="NCBI Taxonomy" id="525897"/>
    <lineage>
        <taxon>Bacteria</taxon>
        <taxon>Pseudomonadati</taxon>
        <taxon>Thermodesulfobacteriota</taxon>
        <taxon>Desulfovibrionia</taxon>
        <taxon>Desulfovibrionales</taxon>
        <taxon>Desulfomicrobiaceae</taxon>
        <taxon>Desulfomicrobium</taxon>
    </lineage>
</organism>
<dbReference type="STRING" id="525897.Dbac_0124"/>
<name>C7LT28_DESBD</name>
<dbReference type="EMBL" id="CP001629">
    <property type="protein sequence ID" value="ACU88252.1"/>
    <property type="molecule type" value="Genomic_DNA"/>
</dbReference>
<dbReference type="RefSeq" id="WP_012805337.1">
    <property type="nucleotide sequence ID" value="NC_013173.1"/>
</dbReference>
<proteinExistence type="predicted"/>
<sequence length="281" mass="31539">MTKPFDRSKHYSHIMGHLDRVHDHIIPAGANYGQISKTEAEFLINRILDERPRFVLEIGTAAGASTVHMLTALQLLGNDFRLAAVEYLDHCYFDSSRTPGFLVREVFDTPPRGYSLHLGKSSFEIGDVVGDQKIDFLFVDGNHTHPWATMDTILALPFLSDNATIVYHDINLHHRGGAAKRHDKGPHNLFYHLPAGQKTVIGEFPYPNIGSLRLVNSPSAALGHLLGLLFHFPWEAKAWPAIDGTTLNRLARFLEQYWGKNACLAFLHGMEQQEILAARAR</sequence>
<protein>
    <recommendedName>
        <fullName evidence="3">O-methyltransferase-like protein</fullName>
    </recommendedName>
</protein>
<dbReference type="Gene3D" id="3.40.50.150">
    <property type="entry name" value="Vaccinia Virus protein VP39"/>
    <property type="match status" value="1"/>
</dbReference>
<keyword evidence="2" id="KW-1185">Reference proteome</keyword>
<dbReference type="InterPro" id="IPR029063">
    <property type="entry name" value="SAM-dependent_MTases_sf"/>
</dbReference>
<dbReference type="KEGG" id="dba:Dbac_0124"/>
<dbReference type="eggNOG" id="COG4122">
    <property type="taxonomic scope" value="Bacteria"/>
</dbReference>
<dbReference type="HOGENOM" id="CLU_1003730_0_0_7"/>
<dbReference type="Proteomes" id="UP000002216">
    <property type="component" value="Chromosome"/>
</dbReference>
<accession>C7LT28</accession>
<dbReference type="SUPFAM" id="SSF53335">
    <property type="entry name" value="S-adenosyl-L-methionine-dependent methyltransferases"/>
    <property type="match status" value="1"/>
</dbReference>
<reference evidence="1 2" key="1">
    <citation type="journal article" date="2009" name="Stand. Genomic Sci.">
        <title>Complete genome sequence of Desulfomicrobium baculatum type strain (X).</title>
        <authorList>
            <person name="Copeland A."/>
            <person name="Spring S."/>
            <person name="Goker M."/>
            <person name="Schneider S."/>
            <person name="Lapidus A."/>
            <person name="Del Rio T.G."/>
            <person name="Tice H."/>
            <person name="Cheng J.F."/>
            <person name="Chen F."/>
            <person name="Nolan M."/>
            <person name="Bruce D."/>
            <person name="Goodwin L."/>
            <person name="Pitluck S."/>
            <person name="Ivanova N."/>
            <person name="Mavrommatis K."/>
            <person name="Ovchinnikova G."/>
            <person name="Pati A."/>
            <person name="Chen A."/>
            <person name="Palaniappan K."/>
            <person name="Land M."/>
            <person name="Hauser L."/>
            <person name="Chang Y.J."/>
            <person name="Jeffries C.C."/>
            <person name="Meincke L."/>
            <person name="Sims D."/>
            <person name="Brettin T."/>
            <person name="Detter J.C."/>
            <person name="Han C."/>
            <person name="Chain P."/>
            <person name="Bristow J."/>
            <person name="Eisen J.A."/>
            <person name="Markowitz V."/>
            <person name="Hugenholtz P."/>
            <person name="Kyrpides N.C."/>
            <person name="Klenk H.P."/>
            <person name="Lucas S."/>
        </authorList>
    </citation>
    <scope>NUCLEOTIDE SEQUENCE [LARGE SCALE GENOMIC DNA]</scope>
    <source>
        <strain evidence="2">DSM 4028 / VKM B-1378 / X</strain>
    </source>
</reference>